<dbReference type="PROSITE" id="PS50949">
    <property type="entry name" value="HTH_GNTR"/>
    <property type="match status" value="1"/>
</dbReference>
<organism evidence="5 6">
    <name type="scientific">Harenicola maris</name>
    <dbReference type="NCBI Taxonomy" id="2841044"/>
    <lineage>
        <taxon>Bacteria</taxon>
        <taxon>Pseudomonadati</taxon>
        <taxon>Pseudomonadota</taxon>
        <taxon>Alphaproteobacteria</taxon>
        <taxon>Rhodobacterales</taxon>
        <taxon>Paracoccaceae</taxon>
        <taxon>Harenicola</taxon>
    </lineage>
</organism>
<keyword evidence="3" id="KW-0804">Transcription</keyword>
<dbReference type="GO" id="GO:0003677">
    <property type="term" value="F:DNA binding"/>
    <property type="evidence" value="ECO:0007669"/>
    <property type="project" value="UniProtKB-KW"/>
</dbReference>
<dbReference type="InterPro" id="IPR008920">
    <property type="entry name" value="TF_FadR/GntR_C"/>
</dbReference>
<dbReference type="InterPro" id="IPR036388">
    <property type="entry name" value="WH-like_DNA-bd_sf"/>
</dbReference>
<dbReference type="InterPro" id="IPR000524">
    <property type="entry name" value="Tscrpt_reg_HTH_GntR"/>
</dbReference>
<dbReference type="Pfam" id="PF07729">
    <property type="entry name" value="FCD"/>
    <property type="match status" value="1"/>
</dbReference>
<evidence type="ECO:0000256" key="3">
    <source>
        <dbReference type="ARBA" id="ARBA00023163"/>
    </source>
</evidence>
<dbReference type="PRINTS" id="PR00035">
    <property type="entry name" value="HTHGNTR"/>
</dbReference>
<evidence type="ECO:0000256" key="1">
    <source>
        <dbReference type="ARBA" id="ARBA00023015"/>
    </source>
</evidence>
<name>A0AAP2G863_9RHOB</name>
<evidence type="ECO:0000313" key="6">
    <source>
        <dbReference type="Proteomes" id="UP001315686"/>
    </source>
</evidence>
<reference evidence="5 6" key="1">
    <citation type="journal article" date="2021" name="Arch. Microbiol.">
        <title>Harenicola maris gen. nov., sp. nov. isolated from the Sea of Japan shallow sediments.</title>
        <authorList>
            <person name="Romanenko L.A."/>
            <person name="Kurilenko V.V."/>
            <person name="Chernysheva N.Y."/>
            <person name="Tekutyeva L.A."/>
            <person name="Velansky P.V."/>
            <person name="Svetashev V.I."/>
            <person name="Isaeva M.P."/>
        </authorList>
    </citation>
    <scope>NUCLEOTIDE SEQUENCE [LARGE SCALE GENOMIC DNA]</scope>
    <source>
        <strain evidence="5 6">KMM 3653</strain>
    </source>
</reference>
<gene>
    <name evidence="5" type="ORF">IV417_07270</name>
</gene>
<evidence type="ECO:0000256" key="2">
    <source>
        <dbReference type="ARBA" id="ARBA00023125"/>
    </source>
</evidence>
<sequence>MSRTNSVYKDTYNSCLDFIKDLGPESLLPPETSLAKKWSISRTTVRAVLEHLDEEKIINWEGREKRILRKPRKSDYFAHEETKSAGKRVETAFMEYVLGGDLAPGTILREAELVREFGISTSAVREFLIRFSRFGLIEKKPNRHWVLNGFTRDFASELFDVREMFELRAFKVFCDTWPSEAATETISSLEQEHLAILENIDGDYLKFPTLDEKFHRAFRSALSNRFVDDFYELISLIFHFHYRWKKTDERERNEVAAREHLDVIQSLLANDTQAAQDRLKLHLGSARRTLMNSVQWD</sequence>
<dbReference type="Gene3D" id="1.10.10.10">
    <property type="entry name" value="Winged helix-like DNA-binding domain superfamily/Winged helix DNA-binding domain"/>
    <property type="match status" value="2"/>
</dbReference>
<dbReference type="Pfam" id="PF00392">
    <property type="entry name" value="GntR"/>
    <property type="match status" value="2"/>
</dbReference>
<dbReference type="PANTHER" id="PTHR43537:SF51">
    <property type="entry name" value="HTH-TYPE TRANSCRIPTIONAL REGULATOR LGOR-RELATED"/>
    <property type="match status" value="1"/>
</dbReference>
<protein>
    <submittedName>
        <fullName evidence="5">GntR family transcriptional regulator</fullName>
    </submittedName>
</protein>
<dbReference type="SUPFAM" id="SSF46785">
    <property type="entry name" value="Winged helix' DNA-binding domain"/>
    <property type="match status" value="2"/>
</dbReference>
<proteinExistence type="predicted"/>
<feature type="domain" description="HTH gntR-type" evidence="4">
    <location>
        <begin position="83"/>
        <end position="150"/>
    </location>
</feature>
<keyword evidence="6" id="KW-1185">Reference proteome</keyword>
<evidence type="ECO:0000313" key="5">
    <source>
        <dbReference type="EMBL" id="MBT0957179.1"/>
    </source>
</evidence>
<dbReference type="AlphaFoldDB" id="A0AAP2G863"/>
<evidence type="ECO:0000259" key="4">
    <source>
        <dbReference type="PROSITE" id="PS50949"/>
    </source>
</evidence>
<dbReference type="InterPro" id="IPR036390">
    <property type="entry name" value="WH_DNA-bd_sf"/>
</dbReference>
<keyword evidence="2" id="KW-0238">DNA-binding</keyword>
<comment type="caution">
    <text evidence="5">The sequence shown here is derived from an EMBL/GenBank/DDBJ whole genome shotgun (WGS) entry which is preliminary data.</text>
</comment>
<dbReference type="Gene3D" id="1.20.120.530">
    <property type="entry name" value="GntR ligand-binding domain-like"/>
    <property type="match status" value="1"/>
</dbReference>
<dbReference type="Proteomes" id="UP001315686">
    <property type="component" value="Unassembled WGS sequence"/>
</dbReference>
<dbReference type="InterPro" id="IPR011711">
    <property type="entry name" value="GntR_C"/>
</dbReference>
<dbReference type="SMART" id="SM00895">
    <property type="entry name" value="FCD"/>
    <property type="match status" value="1"/>
</dbReference>
<dbReference type="GO" id="GO:0003700">
    <property type="term" value="F:DNA-binding transcription factor activity"/>
    <property type="evidence" value="ECO:0007669"/>
    <property type="project" value="InterPro"/>
</dbReference>
<dbReference type="SUPFAM" id="SSF48008">
    <property type="entry name" value="GntR ligand-binding domain-like"/>
    <property type="match status" value="1"/>
</dbReference>
<dbReference type="PANTHER" id="PTHR43537">
    <property type="entry name" value="TRANSCRIPTIONAL REGULATOR, GNTR FAMILY"/>
    <property type="match status" value="1"/>
</dbReference>
<keyword evidence="1" id="KW-0805">Transcription regulation</keyword>
<dbReference type="RefSeq" id="WP_327793355.1">
    <property type="nucleotide sequence ID" value="NZ_JADQAZ010000001.1"/>
</dbReference>
<dbReference type="EMBL" id="JADQAZ010000001">
    <property type="protein sequence ID" value="MBT0957179.1"/>
    <property type="molecule type" value="Genomic_DNA"/>
</dbReference>
<accession>A0AAP2G863</accession>